<dbReference type="FunFam" id="3.20.20.10:FF:000002">
    <property type="entry name" value="Alanine racemase"/>
    <property type="match status" value="1"/>
</dbReference>
<dbReference type="STRING" id="1121449.SAMN02745704_01661"/>
<keyword evidence="3 5" id="KW-0663">Pyridoxal phosphate</keyword>
<dbReference type="InterPro" id="IPR009006">
    <property type="entry name" value="Ala_racemase/Decarboxylase_C"/>
</dbReference>
<proteinExistence type="inferred from homology"/>
<dbReference type="EC" id="5.1.1.1" evidence="5"/>
<dbReference type="GO" id="GO:0030170">
    <property type="term" value="F:pyridoxal phosphate binding"/>
    <property type="evidence" value="ECO:0007669"/>
    <property type="project" value="UniProtKB-UniRule"/>
</dbReference>
<reference evidence="9 10" key="1">
    <citation type="submission" date="2017-02" db="EMBL/GenBank/DDBJ databases">
        <authorList>
            <person name="Peterson S.W."/>
        </authorList>
    </citation>
    <scope>NUCLEOTIDE SEQUENCE [LARGE SCALE GENOMIC DNA]</scope>
    <source>
        <strain evidence="9 10">DSM 16080</strain>
    </source>
</reference>
<dbReference type="InterPro" id="IPR011079">
    <property type="entry name" value="Ala_racemase_C"/>
</dbReference>
<feature type="binding site" evidence="5 7">
    <location>
        <position position="138"/>
    </location>
    <ligand>
        <name>substrate</name>
    </ligand>
</feature>
<dbReference type="UniPathway" id="UPA00042">
    <property type="reaction ID" value="UER00497"/>
</dbReference>
<evidence type="ECO:0000259" key="8">
    <source>
        <dbReference type="SMART" id="SM01005"/>
    </source>
</evidence>
<dbReference type="PRINTS" id="PR00992">
    <property type="entry name" value="ALARACEMASE"/>
</dbReference>
<evidence type="ECO:0000256" key="3">
    <source>
        <dbReference type="ARBA" id="ARBA00022898"/>
    </source>
</evidence>
<dbReference type="CDD" id="cd00430">
    <property type="entry name" value="PLPDE_III_AR"/>
    <property type="match status" value="1"/>
</dbReference>
<dbReference type="SUPFAM" id="SSF50621">
    <property type="entry name" value="Alanine racemase C-terminal domain-like"/>
    <property type="match status" value="1"/>
</dbReference>
<gene>
    <name evidence="9" type="ORF">SAMN02745704_01661</name>
</gene>
<dbReference type="PANTHER" id="PTHR30511:SF0">
    <property type="entry name" value="ALANINE RACEMASE, CATABOLIC-RELATED"/>
    <property type="match status" value="1"/>
</dbReference>
<comment type="similarity">
    <text evidence="5">Belongs to the alanine racemase family.</text>
</comment>
<dbReference type="PROSITE" id="PS00395">
    <property type="entry name" value="ALANINE_RACEMASE"/>
    <property type="match status" value="1"/>
</dbReference>
<name>A0A1T4X396_9BACT</name>
<feature type="modified residue" description="N6-(pyridoxal phosphate)lysine" evidence="5 6">
    <location>
        <position position="36"/>
    </location>
</feature>
<dbReference type="InterPro" id="IPR020622">
    <property type="entry name" value="Ala_racemase_pyridoxalP-BS"/>
</dbReference>
<dbReference type="HAMAP" id="MF_01201">
    <property type="entry name" value="Ala_racemase"/>
    <property type="match status" value="1"/>
</dbReference>
<dbReference type="InterPro" id="IPR000821">
    <property type="entry name" value="Ala_racemase"/>
</dbReference>
<keyword evidence="4 5" id="KW-0413">Isomerase</keyword>
<dbReference type="Pfam" id="PF00842">
    <property type="entry name" value="Ala_racemase_C"/>
    <property type="match status" value="1"/>
</dbReference>
<feature type="binding site" evidence="5 7">
    <location>
        <position position="318"/>
    </location>
    <ligand>
        <name>substrate</name>
    </ligand>
</feature>
<dbReference type="OrthoDB" id="9813814at2"/>
<evidence type="ECO:0000313" key="9">
    <source>
        <dbReference type="EMBL" id="SKA83535.1"/>
    </source>
</evidence>
<evidence type="ECO:0000256" key="2">
    <source>
        <dbReference type="ARBA" id="ARBA00001933"/>
    </source>
</evidence>
<comment type="catalytic activity">
    <reaction evidence="1 5">
        <text>L-alanine = D-alanine</text>
        <dbReference type="Rhea" id="RHEA:20249"/>
        <dbReference type="ChEBI" id="CHEBI:57416"/>
        <dbReference type="ChEBI" id="CHEBI:57972"/>
        <dbReference type="EC" id="5.1.1.1"/>
    </reaction>
</comment>
<dbReference type="PANTHER" id="PTHR30511">
    <property type="entry name" value="ALANINE RACEMASE"/>
    <property type="match status" value="1"/>
</dbReference>
<dbReference type="InterPro" id="IPR029066">
    <property type="entry name" value="PLP-binding_barrel"/>
</dbReference>
<feature type="domain" description="Alanine racemase C-terminal" evidence="8">
    <location>
        <begin position="249"/>
        <end position="380"/>
    </location>
</feature>
<evidence type="ECO:0000256" key="5">
    <source>
        <dbReference type="HAMAP-Rule" id="MF_01201"/>
    </source>
</evidence>
<dbReference type="GO" id="GO:0008784">
    <property type="term" value="F:alanine racemase activity"/>
    <property type="evidence" value="ECO:0007669"/>
    <property type="project" value="UniProtKB-UniRule"/>
</dbReference>
<comment type="cofactor">
    <cofactor evidence="2 5 6">
        <name>pyridoxal 5'-phosphate</name>
        <dbReference type="ChEBI" id="CHEBI:597326"/>
    </cofactor>
</comment>
<dbReference type="Proteomes" id="UP000190027">
    <property type="component" value="Unassembled WGS sequence"/>
</dbReference>
<protein>
    <recommendedName>
        <fullName evidence="5">Alanine racemase</fullName>
        <ecNumber evidence="5">5.1.1.1</ecNumber>
    </recommendedName>
</protein>
<accession>A0A1T4X396</accession>
<dbReference type="Pfam" id="PF01168">
    <property type="entry name" value="Ala_racemase_N"/>
    <property type="match status" value="1"/>
</dbReference>
<feature type="active site" description="Proton acceptor; specific for L-alanine" evidence="5">
    <location>
        <position position="270"/>
    </location>
</feature>
<evidence type="ECO:0000256" key="1">
    <source>
        <dbReference type="ARBA" id="ARBA00000316"/>
    </source>
</evidence>
<comment type="pathway">
    <text evidence="5">Amino-acid biosynthesis; D-alanine biosynthesis; D-alanine from L-alanine: step 1/1.</text>
</comment>
<evidence type="ECO:0000256" key="7">
    <source>
        <dbReference type="PIRSR" id="PIRSR600821-52"/>
    </source>
</evidence>
<dbReference type="InterPro" id="IPR001608">
    <property type="entry name" value="Ala_racemase_N"/>
</dbReference>
<dbReference type="RefSeq" id="WP_078717226.1">
    <property type="nucleotide sequence ID" value="NZ_FUYC01000006.1"/>
</dbReference>
<dbReference type="SMART" id="SM01005">
    <property type="entry name" value="Ala_racemase_C"/>
    <property type="match status" value="1"/>
</dbReference>
<dbReference type="SUPFAM" id="SSF51419">
    <property type="entry name" value="PLP-binding barrel"/>
    <property type="match status" value="1"/>
</dbReference>
<dbReference type="GO" id="GO:0005829">
    <property type="term" value="C:cytosol"/>
    <property type="evidence" value="ECO:0007669"/>
    <property type="project" value="TreeGrafter"/>
</dbReference>
<dbReference type="Gene3D" id="2.40.37.10">
    <property type="entry name" value="Lyase, Ornithine Decarboxylase, Chain A, domain 1"/>
    <property type="match status" value="1"/>
</dbReference>
<dbReference type="GO" id="GO:0030632">
    <property type="term" value="P:D-alanine biosynthetic process"/>
    <property type="evidence" value="ECO:0007669"/>
    <property type="project" value="UniProtKB-UniRule"/>
</dbReference>
<dbReference type="Gene3D" id="3.20.20.10">
    <property type="entry name" value="Alanine racemase"/>
    <property type="match status" value="1"/>
</dbReference>
<dbReference type="AlphaFoldDB" id="A0A1T4X396"/>
<sequence>MAIPYNKLRVQVDLNAIRHNYRQLSTGSGNTFAVVKADAYGHGLIPVARALAEEGADTFAVGTVGEAVHLRESGCTGRILSLLGPVDSDDYAALAPQRIIPFVGNWEQLVRLKETAAQNATPESPLEISLKFDTGMARLGFHLEDVPRLLSVLTDAPGLKPVMASSHLATADEPDNWAFAREQGDIFQAVLDALRHGGLDVEGNLANTAGILAHGTLHHQGRRAGIGLYGCNPFAGTEHESLGAELRPAMEVTAPVVEVHPLAKGRSVSYGCTWKAPRDCVVAIVATGYADAYSRGLSNRGSMCLNGTRVPIAGRVCMQLTAVDVTDLAESGHGVQVGDQVHLLGGRGPGKITPEELADWWGTITYEVFCLLGLNPKEYR</sequence>
<comment type="function">
    <text evidence="5">Catalyzes the interconversion of L-alanine and D-alanine. May also act on other amino acids.</text>
</comment>
<keyword evidence="10" id="KW-1185">Reference proteome</keyword>
<feature type="active site" description="Proton acceptor; specific for D-alanine" evidence="5">
    <location>
        <position position="36"/>
    </location>
</feature>
<evidence type="ECO:0000256" key="4">
    <source>
        <dbReference type="ARBA" id="ARBA00023235"/>
    </source>
</evidence>
<dbReference type="NCBIfam" id="TIGR00492">
    <property type="entry name" value="alr"/>
    <property type="match status" value="1"/>
</dbReference>
<dbReference type="EMBL" id="FUYC01000006">
    <property type="protein sequence ID" value="SKA83535.1"/>
    <property type="molecule type" value="Genomic_DNA"/>
</dbReference>
<organism evidence="9 10">
    <name type="scientific">Paucidesulfovibrio gracilis DSM 16080</name>
    <dbReference type="NCBI Taxonomy" id="1121449"/>
    <lineage>
        <taxon>Bacteria</taxon>
        <taxon>Pseudomonadati</taxon>
        <taxon>Thermodesulfobacteriota</taxon>
        <taxon>Desulfovibrionia</taxon>
        <taxon>Desulfovibrionales</taxon>
        <taxon>Desulfovibrionaceae</taxon>
        <taxon>Paucidesulfovibrio</taxon>
    </lineage>
</organism>
<evidence type="ECO:0000313" key="10">
    <source>
        <dbReference type="Proteomes" id="UP000190027"/>
    </source>
</evidence>
<evidence type="ECO:0000256" key="6">
    <source>
        <dbReference type="PIRSR" id="PIRSR600821-50"/>
    </source>
</evidence>